<protein>
    <recommendedName>
        <fullName evidence="4">Gram-positive pilin subunit D1 N-terminal domain-containing protein</fullName>
    </recommendedName>
</protein>
<sequence>MKTTSYATALFAALCFSTAALTAVPVNASSSAPSVAVSASASSTTSSDSNVQSQTSDVVEPEADVSQTIEIHQVISKTSTKAASVADTTYTGVNGATWSVYDVTSDLTNLLGEQKDAKDVKTASDQLEATLSKKSYDLAKYTKVTTGKTKSIDRVDGLLDVPVTVKAHEYKALLFQNDAVPDYTTKAEQFVLIVPLADDSGKIPSKMVIQPKSQTIPKPKTKTPTGEFPQTGDRLNWVFSIAGALVLAAIGYFTKLRFSRKSE</sequence>
<feature type="chain" id="PRO_5038948167" description="Gram-positive pilin subunit D1 N-terminal domain-containing protein" evidence="3">
    <location>
        <begin position="23"/>
        <end position="263"/>
    </location>
</feature>
<evidence type="ECO:0000256" key="1">
    <source>
        <dbReference type="SAM" id="MobiDB-lite"/>
    </source>
</evidence>
<dbReference type="InterPro" id="IPR032364">
    <property type="entry name" value="GramPos_pilinD1_N"/>
</dbReference>
<dbReference type="OrthoDB" id="9899350at2"/>
<gene>
    <name evidence="5" type="ORF">FD01_GL001491</name>
</gene>
<comment type="caution">
    <text evidence="5">The sequence shown here is derived from an EMBL/GenBank/DDBJ whole genome shotgun (WGS) entry which is preliminary data.</text>
</comment>
<evidence type="ECO:0000313" key="6">
    <source>
        <dbReference type="Proteomes" id="UP000051790"/>
    </source>
</evidence>
<evidence type="ECO:0000256" key="2">
    <source>
        <dbReference type="SAM" id="Phobius"/>
    </source>
</evidence>
<keyword evidence="2" id="KW-0472">Membrane</keyword>
<accession>A0A0R1QPF4</accession>
<keyword evidence="3" id="KW-0732">Signal</keyword>
<proteinExistence type="predicted"/>
<feature type="transmembrane region" description="Helical" evidence="2">
    <location>
        <begin position="235"/>
        <end position="254"/>
    </location>
</feature>
<dbReference type="Proteomes" id="UP000051790">
    <property type="component" value="Unassembled WGS sequence"/>
</dbReference>
<keyword evidence="2" id="KW-1133">Transmembrane helix</keyword>
<feature type="signal peptide" evidence="3">
    <location>
        <begin position="1"/>
        <end position="22"/>
    </location>
</feature>
<reference evidence="5 6" key="1">
    <citation type="journal article" date="2015" name="Genome Announc.">
        <title>Expanding the biotechnology potential of lactobacilli through comparative genomics of 213 strains and associated genera.</title>
        <authorList>
            <person name="Sun Z."/>
            <person name="Harris H.M."/>
            <person name="McCann A."/>
            <person name="Guo C."/>
            <person name="Argimon S."/>
            <person name="Zhang W."/>
            <person name="Yang X."/>
            <person name="Jeffery I.B."/>
            <person name="Cooney J.C."/>
            <person name="Kagawa T.F."/>
            <person name="Liu W."/>
            <person name="Song Y."/>
            <person name="Salvetti E."/>
            <person name="Wrobel A."/>
            <person name="Rasinkangas P."/>
            <person name="Parkhill J."/>
            <person name="Rea M.C."/>
            <person name="O'Sullivan O."/>
            <person name="Ritari J."/>
            <person name="Douillard F.P."/>
            <person name="Paul Ross R."/>
            <person name="Yang R."/>
            <person name="Briner A.E."/>
            <person name="Felis G.E."/>
            <person name="de Vos W.M."/>
            <person name="Barrangou R."/>
            <person name="Klaenhammer T.R."/>
            <person name="Caufield P.W."/>
            <person name="Cui Y."/>
            <person name="Zhang H."/>
            <person name="O'Toole P.W."/>
        </authorList>
    </citation>
    <scope>NUCLEOTIDE SEQUENCE [LARGE SCALE GENOMIC DNA]</scope>
    <source>
        <strain evidence="5 6">DSM 13343</strain>
    </source>
</reference>
<evidence type="ECO:0000259" key="4">
    <source>
        <dbReference type="Pfam" id="PF16555"/>
    </source>
</evidence>
<organism evidence="5 6">
    <name type="scientific">Lacticaseibacillus manihotivorans DSM 13343 = JCM 12514</name>
    <dbReference type="NCBI Taxonomy" id="1423769"/>
    <lineage>
        <taxon>Bacteria</taxon>
        <taxon>Bacillati</taxon>
        <taxon>Bacillota</taxon>
        <taxon>Bacilli</taxon>
        <taxon>Lactobacillales</taxon>
        <taxon>Lactobacillaceae</taxon>
        <taxon>Lacticaseibacillus</taxon>
    </lineage>
</organism>
<keyword evidence="2" id="KW-0812">Transmembrane</keyword>
<feature type="compositionally biased region" description="Low complexity" evidence="1">
    <location>
        <begin position="41"/>
        <end position="58"/>
    </location>
</feature>
<feature type="domain" description="Gram-positive pilin subunit D1 N-terminal" evidence="4">
    <location>
        <begin position="87"/>
        <end position="206"/>
    </location>
</feature>
<dbReference type="Pfam" id="PF16555">
    <property type="entry name" value="GramPos_pilinD1"/>
    <property type="match status" value="1"/>
</dbReference>
<dbReference type="AlphaFoldDB" id="A0A0R1QPF4"/>
<feature type="region of interest" description="Disordered" evidence="1">
    <location>
        <begin position="41"/>
        <end position="61"/>
    </location>
</feature>
<dbReference type="EMBL" id="AZEU01000177">
    <property type="protein sequence ID" value="KRL43922.1"/>
    <property type="molecule type" value="Genomic_DNA"/>
</dbReference>
<dbReference type="PATRIC" id="fig|1423769.4.peg.1601"/>
<keyword evidence="6" id="KW-1185">Reference proteome</keyword>
<dbReference type="RefSeq" id="WP_054719227.1">
    <property type="nucleotide sequence ID" value="NZ_AZEU01000177.1"/>
</dbReference>
<dbReference type="Gene3D" id="2.60.40.10">
    <property type="entry name" value="Immunoglobulins"/>
    <property type="match status" value="1"/>
</dbReference>
<dbReference type="NCBIfam" id="TIGR01167">
    <property type="entry name" value="LPXTG_anchor"/>
    <property type="match status" value="1"/>
</dbReference>
<evidence type="ECO:0000313" key="5">
    <source>
        <dbReference type="EMBL" id="KRL43922.1"/>
    </source>
</evidence>
<dbReference type="InterPro" id="IPR013783">
    <property type="entry name" value="Ig-like_fold"/>
</dbReference>
<evidence type="ECO:0000256" key="3">
    <source>
        <dbReference type="SAM" id="SignalP"/>
    </source>
</evidence>
<name>A0A0R1QPF4_9LACO</name>